<dbReference type="Proteomes" id="UP000531659">
    <property type="component" value="Unassembled WGS sequence"/>
</dbReference>
<reference evidence="2 3" key="1">
    <citation type="submission" date="2020-05" db="EMBL/GenBank/DDBJ databases">
        <title>Complete genome of Clostridium estertheticum subspecies estertheticum, isolated from Vacuum packed lamb meat from New Zealand imported to Switzerland.</title>
        <authorList>
            <person name="Wambui J."/>
            <person name="Stevens M.J.A."/>
            <person name="Stephan R."/>
        </authorList>
    </citation>
    <scope>NUCLEOTIDE SEQUENCE [LARGE SCALE GENOMIC DNA]</scope>
    <source>
        <strain evidence="2 3">CEST001</strain>
    </source>
</reference>
<feature type="compositionally biased region" description="Basic residues" evidence="1">
    <location>
        <begin position="146"/>
        <end position="159"/>
    </location>
</feature>
<name>A0A7Y3WRV9_9CLOT</name>
<proteinExistence type="predicted"/>
<evidence type="ECO:0000313" key="2">
    <source>
        <dbReference type="EMBL" id="NNU75315.1"/>
    </source>
</evidence>
<dbReference type="AlphaFoldDB" id="A0A7Y3WRV9"/>
<dbReference type="EMBL" id="JABEYB010000003">
    <property type="protein sequence ID" value="NNU75315.1"/>
    <property type="molecule type" value="Genomic_DNA"/>
</dbReference>
<gene>
    <name evidence="2" type="ORF">HLQ16_05160</name>
</gene>
<sequence>MNKKEYFKSTLEEQVNYINQKMNEGKSFNDTCKEILLLKGAVLNKFKKHGYKLIEGQYILKQMPEKHNLNEDSIEPSLDEVVSEIQDAKEILENLIVTQESEIALSLSNENENIENENIENENTEEGINPAQSITSKGKNNDNKEKKTKLKAKVGRPQKYKKDHEGKNIDKKKFTLEIDKKVYKALKHKKTEEGIAINLYVEDLLRKDIEDKYFRKSIK</sequence>
<evidence type="ECO:0000256" key="1">
    <source>
        <dbReference type="SAM" id="MobiDB-lite"/>
    </source>
</evidence>
<organism evidence="2 3">
    <name type="scientific">Clostridium estertheticum</name>
    <dbReference type="NCBI Taxonomy" id="238834"/>
    <lineage>
        <taxon>Bacteria</taxon>
        <taxon>Bacillati</taxon>
        <taxon>Bacillota</taxon>
        <taxon>Clostridia</taxon>
        <taxon>Eubacteriales</taxon>
        <taxon>Clostridiaceae</taxon>
        <taxon>Clostridium</taxon>
    </lineage>
</organism>
<feature type="region of interest" description="Disordered" evidence="1">
    <location>
        <begin position="118"/>
        <end position="167"/>
    </location>
</feature>
<dbReference type="RefSeq" id="WP_171296083.1">
    <property type="nucleotide sequence ID" value="NZ_CP087098.1"/>
</dbReference>
<protein>
    <submittedName>
        <fullName evidence="2">Uncharacterized protein</fullName>
    </submittedName>
</protein>
<comment type="caution">
    <text evidence="2">The sequence shown here is derived from an EMBL/GenBank/DDBJ whole genome shotgun (WGS) entry which is preliminary data.</text>
</comment>
<accession>A0A7Y3WRV9</accession>
<evidence type="ECO:0000313" key="3">
    <source>
        <dbReference type="Proteomes" id="UP000531659"/>
    </source>
</evidence>